<reference evidence="3" key="1">
    <citation type="submission" date="2015-11" db="EMBL/GenBank/DDBJ databases">
        <authorList>
            <person name="Varghese N."/>
        </authorList>
    </citation>
    <scope>NUCLEOTIDE SEQUENCE [LARGE SCALE GENOMIC DNA]</scope>
    <source>
        <strain evidence="3">DSM 45899</strain>
    </source>
</reference>
<name>A0A0S4R0K3_9ACTN</name>
<protein>
    <submittedName>
        <fullName evidence="2">Uncharacterized protein</fullName>
    </submittedName>
</protein>
<organism evidence="2 3">
    <name type="scientific">Parafrankia irregularis</name>
    <dbReference type="NCBI Taxonomy" id="795642"/>
    <lineage>
        <taxon>Bacteria</taxon>
        <taxon>Bacillati</taxon>
        <taxon>Actinomycetota</taxon>
        <taxon>Actinomycetes</taxon>
        <taxon>Frankiales</taxon>
        <taxon>Frankiaceae</taxon>
        <taxon>Parafrankia</taxon>
    </lineage>
</organism>
<gene>
    <name evidence="2" type="ORF">Ga0074812_1397</name>
</gene>
<proteinExistence type="predicted"/>
<feature type="region of interest" description="Disordered" evidence="1">
    <location>
        <begin position="1"/>
        <end position="22"/>
    </location>
</feature>
<evidence type="ECO:0000256" key="1">
    <source>
        <dbReference type="SAM" id="MobiDB-lite"/>
    </source>
</evidence>
<sequence>MDVDERDAEHAHREQHRQRRAEEVFRASLPRGCPSGGVGAVAPVMTMFFLTSGVGGGGRDRARCVAAGRFGGDVGFSLRWFRRHE</sequence>
<accession>A0A0S4R0K3</accession>
<dbReference type="EMBL" id="FAOZ01000039">
    <property type="protein sequence ID" value="CUU60374.1"/>
    <property type="molecule type" value="Genomic_DNA"/>
</dbReference>
<evidence type="ECO:0000313" key="2">
    <source>
        <dbReference type="EMBL" id="CUU60374.1"/>
    </source>
</evidence>
<dbReference type="Proteomes" id="UP000198802">
    <property type="component" value="Unassembled WGS sequence"/>
</dbReference>
<evidence type="ECO:0000313" key="3">
    <source>
        <dbReference type="Proteomes" id="UP000198802"/>
    </source>
</evidence>
<dbReference type="AlphaFoldDB" id="A0A0S4R0K3"/>
<keyword evidence="3" id="KW-1185">Reference proteome</keyword>